<evidence type="ECO:0000256" key="3">
    <source>
        <dbReference type="ARBA" id="ARBA00009045"/>
    </source>
</evidence>
<dbReference type="Proteomes" id="UP001417504">
    <property type="component" value="Unassembled WGS sequence"/>
</dbReference>
<comment type="catalytic activity">
    <reaction evidence="1 10">
        <text>Cleaves type-1 transmembrane domains using a catalytic dyad composed of serine and histidine that are contributed by different transmembrane domains.</text>
        <dbReference type="EC" id="3.4.21.105"/>
    </reaction>
</comment>
<comment type="caution">
    <text evidence="13">The sequence shown here is derived from an EMBL/GenBank/DDBJ whole genome shotgun (WGS) entry which is preliminary data.</text>
</comment>
<evidence type="ECO:0000259" key="12">
    <source>
        <dbReference type="Pfam" id="PF01694"/>
    </source>
</evidence>
<dbReference type="Pfam" id="PF01694">
    <property type="entry name" value="Rhomboid"/>
    <property type="match status" value="1"/>
</dbReference>
<evidence type="ECO:0000256" key="4">
    <source>
        <dbReference type="ARBA" id="ARBA00022670"/>
    </source>
</evidence>
<feature type="compositionally biased region" description="Basic and acidic residues" evidence="11">
    <location>
        <begin position="1"/>
        <end position="10"/>
    </location>
</feature>
<keyword evidence="14" id="KW-1185">Reference proteome</keyword>
<evidence type="ECO:0000256" key="1">
    <source>
        <dbReference type="ARBA" id="ARBA00000156"/>
    </source>
</evidence>
<evidence type="ECO:0000256" key="8">
    <source>
        <dbReference type="ARBA" id="ARBA00022989"/>
    </source>
</evidence>
<dbReference type="PANTHER" id="PTHR22936:SF69">
    <property type="entry name" value="RHOMBOID-LIKE PROTEIN"/>
    <property type="match status" value="1"/>
</dbReference>
<dbReference type="InterPro" id="IPR002610">
    <property type="entry name" value="Peptidase_S54_rhomboid-like"/>
</dbReference>
<comment type="function">
    <text evidence="10">Serine protease involved in intramembrane proteolysis.</text>
</comment>
<keyword evidence="7 10" id="KW-0720">Serine protease</keyword>
<dbReference type="AlphaFoldDB" id="A0AAP0KNC8"/>
<dbReference type="GO" id="GO:0004252">
    <property type="term" value="F:serine-type endopeptidase activity"/>
    <property type="evidence" value="ECO:0007669"/>
    <property type="project" value="InterPro"/>
</dbReference>
<comment type="subcellular location">
    <subcellularLocation>
        <location evidence="2 10">Membrane</location>
        <topology evidence="2 10">Multi-pass membrane protein</topology>
    </subcellularLocation>
</comment>
<keyword evidence="9" id="KW-0472">Membrane</keyword>
<evidence type="ECO:0000313" key="13">
    <source>
        <dbReference type="EMBL" id="KAK9154547.1"/>
    </source>
</evidence>
<feature type="domain" description="Peptidase S54 rhomboid" evidence="12">
    <location>
        <begin position="389"/>
        <end position="434"/>
    </location>
</feature>
<gene>
    <name evidence="13" type="ORF">Sjap_002027</name>
</gene>
<feature type="region of interest" description="Disordered" evidence="11">
    <location>
        <begin position="1"/>
        <end position="21"/>
    </location>
</feature>
<dbReference type="PANTHER" id="PTHR22936">
    <property type="entry name" value="RHOMBOID-RELATED"/>
    <property type="match status" value="1"/>
</dbReference>
<reference evidence="13 14" key="1">
    <citation type="submission" date="2024-01" db="EMBL/GenBank/DDBJ databases">
        <title>Genome assemblies of Stephania.</title>
        <authorList>
            <person name="Yang L."/>
        </authorList>
    </citation>
    <scope>NUCLEOTIDE SEQUENCE [LARGE SCALE GENOMIC DNA]</scope>
    <source>
        <strain evidence="13">QJT</strain>
        <tissue evidence="13">Leaf</tissue>
    </source>
</reference>
<comment type="similarity">
    <text evidence="3 10">Belongs to the peptidase S54 family.</text>
</comment>
<sequence>MSGTHKHDAPSRQNEGSSIRLQVGQGVTIRYRGLQPRQPCMWLRTWVREPHIWPENKIEFNRILKRYHSWSVQDRSKRSENLQDQNNRRIKKREKELAKQRISNGPDVLRWDHRMDEFDEERLEEQRQALDSVIGGLSGRIRLMKGQDCILEGASGMIEYYHSHSVPDHGSFKSSVVSVHPQPVTYMRPPVDQQISTINYTYNFRPSDLCMFYDVGPMATPLMSPTLNPCDPFHIGASWNFNAWTSMDRWMFCDAETKSFDEIEAANAGGPHASSSTICERDGSIFTCDCEEAIEEIDQKNSISVENPGIHVQFDRDLGVLREFGSASRSVARPDSHSYPMTCYGSPYNETLNDTTRIDYLIGYIGSTLNAIRLEKLGALSWFKVVHDHQVWRLVTSIWLHNNSTHLLENMLMLLYISIGIEQQYGVQQLKKFYPLS</sequence>
<organism evidence="13 14">
    <name type="scientific">Stephania japonica</name>
    <dbReference type="NCBI Taxonomy" id="461633"/>
    <lineage>
        <taxon>Eukaryota</taxon>
        <taxon>Viridiplantae</taxon>
        <taxon>Streptophyta</taxon>
        <taxon>Embryophyta</taxon>
        <taxon>Tracheophyta</taxon>
        <taxon>Spermatophyta</taxon>
        <taxon>Magnoliopsida</taxon>
        <taxon>Ranunculales</taxon>
        <taxon>Menispermaceae</taxon>
        <taxon>Menispermoideae</taxon>
        <taxon>Cissampelideae</taxon>
        <taxon>Stephania</taxon>
    </lineage>
</organism>
<dbReference type="EC" id="3.4.21.105" evidence="10"/>
<evidence type="ECO:0000256" key="7">
    <source>
        <dbReference type="ARBA" id="ARBA00022825"/>
    </source>
</evidence>
<evidence type="ECO:0000256" key="6">
    <source>
        <dbReference type="ARBA" id="ARBA00022801"/>
    </source>
</evidence>
<keyword evidence="6 10" id="KW-0378">Hydrolase</keyword>
<dbReference type="InterPro" id="IPR022764">
    <property type="entry name" value="Peptidase_S54_rhomboid_dom"/>
</dbReference>
<dbReference type="EMBL" id="JBBNAE010000001">
    <property type="protein sequence ID" value="KAK9154547.1"/>
    <property type="molecule type" value="Genomic_DNA"/>
</dbReference>
<evidence type="ECO:0000256" key="9">
    <source>
        <dbReference type="ARBA" id="ARBA00023136"/>
    </source>
</evidence>
<dbReference type="GO" id="GO:0006508">
    <property type="term" value="P:proteolysis"/>
    <property type="evidence" value="ECO:0007669"/>
    <property type="project" value="UniProtKB-KW"/>
</dbReference>
<evidence type="ECO:0000256" key="2">
    <source>
        <dbReference type="ARBA" id="ARBA00004141"/>
    </source>
</evidence>
<keyword evidence="4 10" id="KW-0645">Protease</keyword>
<dbReference type="GO" id="GO:0016020">
    <property type="term" value="C:membrane"/>
    <property type="evidence" value="ECO:0007669"/>
    <property type="project" value="UniProtKB-SubCell"/>
</dbReference>
<dbReference type="InterPro" id="IPR035952">
    <property type="entry name" value="Rhomboid-like_sf"/>
</dbReference>
<keyword evidence="8" id="KW-1133">Transmembrane helix</keyword>
<evidence type="ECO:0000256" key="5">
    <source>
        <dbReference type="ARBA" id="ARBA00022692"/>
    </source>
</evidence>
<name>A0AAP0KNC8_9MAGN</name>
<evidence type="ECO:0000256" key="11">
    <source>
        <dbReference type="SAM" id="MobiDB-lite"/>
    </source>
</evidence>
<feature type="region of interest" description="Disordered" evidence="11">
    <location>
        <begin position="75"/>
        <end position="95"/>
    </location>
</feature>
<keyword evidence="5" id="KW-0812">Transmembrane</keyword>
<evidence type="ECO:0000256" key="10">
    <source>
        <dbReference type="RuleBase" id="RU362115"/>
    </source>
</evidence>
<dbReference type="SUPFAM" id="SSF144091">
    <property type="entry name" value="Rhomboid-like"/>
    <property type="match status" value="1"/>
</dbReference>
<proteinExistence type="inferred from homology"/>
<feature type="compositionally biased region" description="Polar residues" evidence="11">
    <location>
        <begin position="11"/>
        <end position="20"/>
    </location>
</feature>
<evidence type="ECO:0000313" key="14">
    <source>
        <dbReference type="Proteomes" id="UP001417504"/>
    </source>
</evidence>
<protein>
    <recommendedName>
        <fullName evidence="10">RHOMBOID-like protein</fullName>
        <ecNumber evidence="10">3.4.21.105</ecNumber>
    </recommendedName>
</protein>
<accession>A0AAP0KNC8</accession>
<dbReference type="Gene3D" id="1.20.1540.10">
    <property type="entry name" value="Rhomboid-like"/>
    <property type="match status" value="1"/>
</dbReference>